<keyword evidence="2" id="KW-0804">Transcription</keyword>
<dbReference type="SUPFAM" id="SSF55287">
    <property type="entry name" value="RPB5-like RNA polymerase subunit"/>
    <property type="match status" value="1"/>
</dbReference>
<dbReference type="RefSeq" id="XP_001581927.1">
    <property type="nucleotide sequence ID" value="XM_001581877.1"/>
</dbReference>
<reference evidence="5" key="2">
    <citation type="journal article" date="2007" name="Science">
        <title>Draft genome sequence of the sexually transmitted pathogen Trichomonas vaginalis.</title>
        <authorList>
            <person name="Carlton J.M."/>
            <person name="Hirt R.P."/>
            <person name="Silva J.C."/>
            <person name="Delcher A.L."/>
            <person name="Schatz M."/>
            <person name="Zhao Q."/>
            <person name="Wortman J.R."/>
            <person name="Bidwell S.L."/>
            <person name="Alsmark U.C.M."/>
            <person name="Besteiro S."/>
            <person name="Sicheritz-Ponten T."/>
            <person name="Noel C.J."/>
            <person name="Dacks J.B."/>
            <person name="Foster P.G."/>
            <person name="Simillion C."/>
            <person name="Van de Peer Y."/>
            <person name="Miranda-Saavedra D."/>
            <person name="Barton G.J."/>
            <person name="Westrop G.D."/>
            <person name="Mueller S."/>
            <person name="Dessi D."/>
            <person name="Fiori P.L."/>
            <person name="Ren Q."/>
            <person name="Paulsen I."/>
            <person name="Zhang H."/>
            <person name="Bastida-Corcuera F.D."/>
            <person name="Simoes-Barbosa A."/>
            <person name="Brown M.T."/>
            <person name="Hayes R.D."/>
            <person name="Mukherjee M."/>
            <person name="Okumura C.Y."/>
            <person name="Schneider R."/>
            <person name="Smith A.J."/>
            <person name="Vanacova S."/>
            <person name="Villalvazo M."/>
            <person name="Haas B.J."/>
            <person name="Pertea M."/>
            <person name="Feldblyum T.V."/>
            <person name="Utterback T.R."/>
            <person name="Shu C.L."/>
            <person name="Osoegawa K."/>
            <person name="de Jong P.J."/>
            <person name="Hrdy I."/>
            <person name="Horvathova L."/>
            <person name="Zubacova Z."/>
            <person name="Dolezal P."/>
            <person name="Malik S.B."/>
            <person name="Logsdon J.M. Jr."/>
            <person name="Henze K."/>
            <person name="Gupta A."/>
            <person name="Wang C.C."/>
            <person name="Dunne R.L."/>
            <person name="Upcroft J.A."/>
            <person name="Upcroft P."/>
            <person name="White O."/>
            <person name="Salzberg S.L."/>
            <person name="Tang P."/>
            <person name="Chiu C.-H."/>
            <person name="Lee Y.-S."/>
            <person name="Embley T.M."/>
            <person name="Coombs G.H."/>
            <person name="Mottram J.C."/>
            <person name="Tachezy J."/>
            <person name="Fraser-Liggett C.M."/>
            <person name="Johnson P.J."/>
        </authorList>
    </citation>
    <scope>NUCLEOTIDE SEQUENCE [LARGE SCALE GENOMIC DNA]</scope>
    <source>
        <strain evidence="5">G3</strain>
    </source>
</reference>
<evidence type="ECO:0000313" key="5">
    <source>
        <dbReference type="EMBL" id="EAY20941.1"/>
    </source>
</evidence>
<keyword evidence="6" id="KW-1185">Reference proteome</keyword>
<dbReference type="InterPro" id="IPR000783">
    <property type="entry name" value="RNA_pol_subH/Rpb5_C"/>
</dbReference>
<comment type="subcellular location">
    <subcellularLocation>
        <location evidence="1">Nucleus</location>
    </subcellularLocation>
</comment>
<proteinExistence type="inferred from homology"/>
<protein>
    <submittedName>
        <fullName evidence="5">RNA polymerase Rpb5, C-terminal domain containing protein</fullName>
    </submittedName>
</protein>
<evidence type="ECO:0000256" key="1">
    <source>
        <dbReference type="ARBA" id="ARBA00004123"/>
    </source>
</evidence>
<dbReference type="Gene3D" id="3.90.940.20">
    <property type="entry name" value="RPB5-like RNA polymerase subunit"/>
    <property type="match status" value="1"/>
</dbReference>
<dbReference type="VEuPathDB" id="TrichDB:TVAGG3_0530480"/>
<dbReference type="AlphaFoldDB" id="A2DEU9"/>
<dbReference type="OMA" id="HEDANKY"/>
<dbReference type="PANTHER" id="PTHR10535:SF0">
    <property type="entry name" value="DNA-DIRECTED RNA POLYMERASES I, II, AND III SUBUNIT RPABC1"/>
    <property type="match status" value="1"/>
</dbReference>
<dbReference type="GO" id="GO:0003677">
    <property type="term" value="F:DNA binding"/>
    <property type="evidence" value="ECO:0007669"/>
    <property type="project" value="InterPro"/>
</dbReference>
<dbReference type="GO" id="GO:0005666">
    <property type="term" value="C:RNA polymerase III complex"/>
    <property type="evidence" value="ECO:0000318"/>
    <property type="project" value="GO_Central"/>
</dbReference>
<dbReference type="SMR" id="A2DEU9"/>
<dbReference type="GO" id="GO:0005665">
    <property type="term" value="C:RNA polymerase II, core complex"/>
    <property type="evidence" value="ECO:0000318"/>
    <property type="project" value="GO_Central"/>
</dbReference>
<dbReference type="VEuPathDB" id="TrichDB:TVAG_171980"/>
<accession>A2DEU9</accession>
<dbReference type="GO" id="GO:0006362">
    <property type="term" value="P:transcription elongation by RNA polymerase I"/>
    <property type="evidence" value="ECO:0000318"/>
    <property type="project" value="GO_Central"/>
</dbReference>
<dbReference type="OrthoDB" id="248779at2759"/>
<dbReference type="InterPro" id="IPR035913">
    <property type="entry name" value="RPB5-like_sf"/>
</dbReference>
<dbReference type="PANTHER" id="PTHR10535">
    <property type="entry name" value="DNA-DIRECTED RNA POLYMERASES I, II, AND III SUBUNIT RPABC1"/>
    <property type="match status" value="1"/>
</dbReference>
<evidence type="ECO:0000256" key="3">
    <source>
        <dbReference type="ARBA" id="ARBA00025765"/>
    </source>
</evidence>
<dbReference type="STRING" id="5722.A2DEU9"/>
<dbReference type="Pfam" id="PF01191">
    <property type="entry name" value="RNA_pol_Rpb5_C"/>
    <property type="match status" value="1"/>
</dbReference>
<dbReference type="eggNOG" id="KOG3218">
    <property type="taxonomic scope" value="Eukaryota"/>
</dbReference>
<evidence type="ECO:0000256" key="2">
    <source>
        <dbReference type="ARBA" id="ARBA00023163"/>
    </source>
</evidence>
<dbReference type="PIRSF" id="PIRSF000747">
    <property type="entry name" value="RPB5"/>
    <property type="match status" value="1"/>
</dbReference>
<dbReference type="Proteomes" id="UP000001542">
    <property type="component" value="Unassembled WGS sequence"/>
</dbReference>
<sequence>MAEGVDKSPEMINKCLKACRVISQMMAARQYESLDDDEIFSVITDEMEIDEFEATYDSIKNTHYFRNNTTTEALAIVFDFRDKLTHKTFKEDYFKYYTNADKPITHLILVHQEGSLAHIFDRIKKQLRLIGKKLETFTLQELQYNITMHFFVPKHKVLSNEEKNELFNRYKIDETKLPQILSTDPVVRYYGADPGAIIEITRRSETCGRVVTYRLVI</sequence>
<dbReference type="GO" id="GO:0006366">
    <property type="term" value="P:transcription by RNA polymerase II"/>
    <property type="evidence" value="ECO:0000318"/>
    <property type="project" value="GO_Central"/>
</dbReference>
<dbReference type="KEGG" id="tva:5466501"/>
<feature type="domain" description="RNA polymerase subunit H/Rpb5 C-terminal" evidence="4">
    <location>
        <begin position="144"/>
        <end position="216"/>
    </location>
</feature>
<dbReference type="NCBIfam" id="NF007129">
    <property type="entry name" value="PRK09570.1"/>
    <property type="match status" value="1"/>
</dbReference>
<evidence type="ECO:0000259" key="4">
    <source>
        <dbReference type="Pfam" id="PF01191"/>
    </source>
</evidence>
<dbReference type="GO" id="GO:0042797">
    <property type="term" value="P:tRNA transcription by RNA polymerase III"/>
    <property type="evidence" value="ECO:0000318"/>
    <property type="project" value="GO_Central"/>
</dbReference>
<name>A2DEU9_TRIV3</name>
<dbReference type="FunFam" id="3.90.940.20:FF:000001">
    <property type="entry name" value="DNA-directed RNA polymerases I, II, and III subunit RPABC1"/>
    <property type="match status" value="1"/>
</dbReference>
<comment type="similarity">
    <text evidence="3">Belongs to the archaeal Rpo5/eukaryotic RPB5 RNA polymerase subunit family.</text>
</comment>
<gene>
    <name evidence="5" type="ORF">TVAG_171980</name>
</gene>
<dbReference type="GO" id="GO:0005736">
    <property type="term" value="C:RNA polymerase I complex"/>
    <property type="evidence" value="ECO:0000318"/>
    <property type="project" value="GO_Central"/>
</dbReference>
<dbReference type="InterPro" id="IPR014381">
    <property type="entry name" value="Arch_Rpo5/euc_Rpb5"/>
</dbReference>
<dbReference type="EMBL" id="DS113193">
    <property type="protein sequence ID" value="EAY20941.1"/>
    <property type="molecule type" value="Genomic_DNA"/>
</dbReference>
<dbReference type="HAMAP" id="MF_00025">
    <property type="entry name" value="RNApol_Rpo5_RPB5"/>
    <property type="match status" value="1"/>
</dbReference>
<reference evidence="5" key="1">
    <citation type="submission" date="2006-10" db="EMBL/GenBank/DDBJ databases">
        <authorList>
            <person name="Amadeo P."/>
            <person name="Zhao Q."/>
            <person name="Wortman J."/>
            <person name="Fraser-Liggett C."/>
            <person name="Carlton J."/>
        </authorList>
    </citation>
    <scope>NUCLEOTIDE SEQUENCE</scope>
    <source>
        <strain evidence="5">G3</strain>
    </source>
</reference>
<dbReference type="GO" id="GO:0003899">
    <property type="term" value="F:DNA-directed RNA polymerase activity"/>
    <property type="evidence" value="ECO:0007669"/>
    <property type="project" value="InterPro"/>
</dbReference>
<evidence type="ECO:0000313" key="6">
    <source>
        <dbReference type="Proteomes" id="UP000001542"/>
    </source>
</evidence>
<organism evidence="5 6">
    <name type="scientific">Trichomonas vaginalis (strain ATCC PRA-98 / G3)</name>
    <dbReference type="NCBI Taxonomy" id="412133"/>
    <lineage>
        <taxon>Eukaryota</taxon>
        <taxon>Metamonada</taxon>
        <taxon>Parabasalia</taxon>
        <taxon>Trichomonadida</taxon>
        <taxon>Trichomonadidae</taxon>
        <taxon>Trichomonas</taxon>
    </lineage>
</organism>
<dbReference type="InParanoid" id="A2DEU9"/>